<comment type="caution">
    <text evidence="1">The sequence shown here is derived from an EMBL/GenBank/DDBJ whole genome shotgun (WGS) entry which is preliminary data.</text>
</comment>
<dbReference type="AlphaFoldDB" id="A0A9R1EZE9"/>
<gene>
    <name evidence="1" type="ORF">CFC21_032422</name>
</gene>
<dbReference type="EMBL" id="CM022216">
    <property type="protein sequence ID" value="KAF7019221.1"/>
    <property type="molecule type" value="Genomic_DNA"/>
</dbReference>
<reference evidence="1" key="2">
    <citation type="submission" date="2020-03" db="EMBL/GenBank/DDBJ databases">
        <title>The second near-complete assembly of the hexaploid bread wheat (Triticum aestivum) genome.</title>
        <authorList>
            <person name="Zimin A.V."/>
            <person name="Puiu D."/>
            <person name="Shumante A."/>
            <person name="Alonge M."/>
            <person name="Salzberg S.L."/>
        </authorList>
    </citation>
    <scope>NUCLEOTIDE SEQUENCE</scope>
    <source>
        <tissue evidence="1">Leaf</tissue>
    </source>
</reference>
<dbReference type="Proteomes" id="UP000815260">
    <property type="component" value="Chromosome 2D"/>
</dbReference>
<evidence type="ECO:0000313" key="1">
    <source>
        <dbReference type="EMBL" id="KAF7019221.1"/>
    </source>
</evidence>
<accession>A0A9R1EZE9</accession>
<name>A0A9R1EZE9_WHEAT</name>
<feature type="non-terminal residue" evidence="1">
    <location>
        <position position="1"/>
    </location>
</feature>
<proteinExistence type="predicted"/>
<sequence length="18" mass="1882">GGPTCRCEPRAGGLRRPV</sequence>
<feature type="non-terminal residue" evidence="1">
    <location>
        <position position="18"/>
    </location>
</feature>
<organism evidence="1">
    <name type="scientific">Triticum aestivum</name>
    <name type="common">Wheat</name>
    <dbReference type="NCBI Taxonomy" id="4565"/>
    <lineage>
        <taxon>Eukaryota</taxon>
        <taxon>Viridiplantae</taxon>
        <taxon>Streptophyta</taxon>
        <taxon>Embryophyta</taxon>
        <taxon>Tracheophyta</taxon>
        <taxon>Spermatophyta</taxon>
        <taxon>Magnoliopsida</taxon>
        <taxon>Liliopsida</taxon>
        <taxon>Poales</taxon>
        <taxon>Poaceae</taxon>
        <taxon>BOP clade</taxon>
        <taxon>Pooideae</taxon>
        <taxon>Triticodae</taxon>
        <taxon>Triticeae</taxon>
        <taxon>Triticinae</taxon>
        <taxon>Triticum</taxon>
    </lineage>
</organism>
<reference evidence="1" key="1">
    <citation type="journal article" date="2017" name="Gigascience">
        <title>The first near-complete assembly of the hexaploid bread wheat genome, Triticum aestivum.</title>
        <authorList>
            <person name="Zimin A.V."/>
            <person name="Puiu D."/>
            <person name="Hall R."/>
            <person name="Kingan S."/>
            <person name="Clavijo B.J."/>
            <person name="Salzberg S.L."/>
        </authorList>
    </citation>
    <scope>NUCLEOTIDE SEQUENCE</scope>
    <source>
        <tissue evidence="1">Leaf</tissue>
    </source>
</reference>
<protein>
    <submittedName>
        <fullName evidence="1">Uncharacterized protein</fullName>
    </submittedName>
</protein>